<dbReference type="PROSITE" id="PS51843">
    <property type="entry name" value="NR_LBD"/>
    <property type="match status" value="1"/>
</dbReference>
<evidence type="ECO:0000313" key="7">
    <source>
        <dbReference type="Proteomes" id="UP000829354"/>
    </source>
</evidence>
<evidence type="ECO:0000313" key="6">
    <source>
        <dbReference type="EMBL" id="UMM32701.1"/>
    </source>
</evidence>
<organism evidence="6 7">
    <name type="scientific">Caenorhabditis briggsae</name>
    <dbReference type="NCBI Taxonomy" id="6238"/>
    <lineage>
        <taxon>Eukaryota</taxon>
        <taxon>Metazoa</taxon>
        <taxon>Ecdysozoa</taxon>
        <taxon>Nematoda</taxon>
        <taxon>Chromadorea</taxon>
        <taxon>Rhabditida</taxon>
        <taxon>Rhabditina</taxon>
        <taxon>Rhabditomorpha</taxon>
        <taxon>Rhabditoidea</taxon>
        <taxon>Rhabditidae</taxon>
        <taxon>Peloderinae</taxon>
        <taxon>Caenorhabditis</taxon>
    </lineage>
</organism>
<accession>A0AAE9JI44</accession>
<keyword evidence="1" id="KW-0805">Transcription regulation</keyword>
<feature type="transmembrane region" description="Helical" evidence="4">
    <location>
        <begin position="130"/>
        <end position="151"/>
    </location>
</feature>
<evidence type="ECO:0000256" key="1">
    <source>
        <dbReference type="ARBA" id="ARBA00023015"/>
    </source>
</evidence>
<dbReference type="PANTHER" id="PTHR23018">
    <property type="entry name" value="SERPENTINE RECEPTOR, CLASS XA-RELATED"/>
    <property type="match status" value="1"/>
</dbReference>
<dbReference type="SUPFAM" id="SSF48508">
    <property type="entry name" value="Nuclear receptor ligand-binding domain"/>
    <property type="match status" value="1"/>
</dbReference>
<feature type="domain" description="NR LBD" evidence="5">
    <location>
        <begin position="300"/>
        <end position="555"/>
    </location>
</feature>
<keyword evidence="2" id="KW-0804">Transcription</keyword>
<feature type="transmembrane region" description="Helical" evidence="4">
    <location>
        <begin position="236"/>
        <end position="257"/>
    </location>
</feature>
<feature type="transmembrane region" description="Helical" evidence="4">
    <location>
        <begin position="278"/>
        <end position="298"/>
    </location>
</feature>
<keyword evidence="4" id="KW-0472">Membrane</keyword>
<protein>
    <recommendedName>
        <fullName evidence="5">NR LBD domain-containing protein</fullName>
    </recommendedName>
</protein>
<keyword evidence="4" id="KW-0812">Transmembrane</keyword>
<dbReference type="InterPro" id="IPR019427">
    <property type="entry name" value="7TM_GPCR_serpentine_rcpt_Srw"/>
</dbReference>
<keyword evidence="3" id="KW-0675">Receptor</keyword>
<dbReference type="SMART" id="SM00430">
    <property type="entry name" value="HOLI"/>
    <property type="match status" value="1"/>
</dbReference>
<keyword evidence="4" id="KW-1133">Transmembrane helix</keyword>
<gene>
    <name evidence="6" type="ORF">L5515_006407</name>
</gene>
<feature type="transmembrane region" description="Helical" evidence="4">
    <location>
        <begin position="330"/>
        <end position="349"/>
    </location>
</feature>
<dbReference type="GO" id="GO:0008528">
    <property type="term" value="F:G protein-coupled peptide receptor activity"/>
    <property type="evidence" value="ECO:0007669"/>
    <property type="project" value="InterPro"/>
</dbReference>
<dbReference type="InterPro" id="IPR000536">
    <property type="entry name" value="Nucl_hrmn_rcpt_lig-bd"/>
</dbReference>
<keyword evidence="7" id="KW-1185">Reference proteome</keyword>
<evidence type="ECO:0000256" key="2">
    <source>
        <dbReference type="ARBA" id="ARBA00023163"/>
    </source>
</evidence>
<dbReference type="EMBL" id="CP092624">
    <property type="protein sequence ID" value="UMM32701.1"/>
    <property type="molecule type" value="Genomic_DNA"/>
</dbReference>
<proteinExistence type="predicted"/>
<dbReference type="AlphaFoldDB" id="A0AAE9JI44"/>
<dbReference type="InterPro" id="IPR005047">
    <property type="entry name" value="7TM_GPCR_serpentine_rcpt_Srxa"/>
</dbReference>
<sequence>MAVLRLLIVKNSLNPKFEKLSNPKFSVVLTLVTLILSTFWSLFHYRGYSLTDGNDLWQPAPSCTGFPVNYTEHQFYIQYERDMNVESNYHPHNSVSNFDRATNQRTQCRKYKTKKIDGYSDTRADHTTKLVVYMTAMFMAAEGPLGILIVLQGFVKTLMVSFLCCIYDVILFLSVIKHRFYSSSKNKTPFVYITFMTFAGVLGKLANFFMIDAWPIGNWIDPVNGYEAYRNSIGKLVTLSATLCYLTEIFINLLMTIHRVSVLLSAGKAPAWFSDTKLFVYCSALVTGLLISLLIPYYSTCYVNFNALTSLHETACAPNKHPITRFQNLYLIWVPVTAVAINTLMILYMKFARKCLKKKSAAAATLSAAIVERENSMIRQAFFVAVYLSVFEFGYLLMRFFPIFPSAILPMLTYLLVKELKNAKLLRRKLSFTRTKEENTESDHTTKIVVFVTISSMIAQVPLGIVYVEKLAGLEVKNEEFLLLNAIIVCDPAAPHLSEERKSEIENEQNRYLSLLLNHCLRNYQKHGPSRFANLLTILNTIKIVMDAAEKISKC</sequence>
<dbReference type="Gene3D" id="1.10.565.10">
    <property type="entry name" value="Retinoid X Receptor"/>
    <property type="match status" value="1"/>
</dbReference>
<dbReference type="SUPFAM" id="SSF81321">
    <property type="entry name" value="Family A G protein-coupled receptor-like"/>
    <property type="match status" value="1"/>
</dbReference>
<evidence type="ECO:0000256" key="3">
    <source>
        <dbReference type="ARBA" id="ARBA00023170"/>
    </source>
</evidence>
<feature type="transmembrane region" description="Helical" evidence="4">
    <location>
        <begin position="190"/>
        <end position="216"/>
    </location>
</feature>
<dbReference type="Pfam" id="PF03383">
    <property type="entry name" value="Serpentine_r_xa"/>
    <property type="match status" value="1"/>
</dbReference>
<feature type="transmembrane region" description="Helical" evidence="4">
    <location>
        <begin position="25"/>
        <end position="43"/>
    </location>
</feature>
<dbReference type="InterPro" id="IPR035500">
    <property type="entry name" value="NHR-like_dom_sf"/>
</dbReference>
<feature type="transmembrane region" description="Helical" evidence="4">
    <location>
        <begin position="381"/>
        <end position="397"/>
    </location>
</feature>
<dbReference type="Proteomes" id="UP000829354">
    <property type="component" value="Chromosome V"/>
</dbReference>
<evidence type="ECO:0000259" key="5">
    <source>
        <dbReference type="PROSITE" id="PS51843"/>
    </source>
</evidence>
<reference evidence="6 7" key="1">
    <citation type="submission" date="2022-04" db="EMBL/GenBank/DDBJ databases">
        <title>Chromosome-level reference genomes for two strains of Caenorhabditis briggsae: an improved platform for comparative genomics.</title>
        <authorList>
            <person name="Stevens L."/>
            <person name="Andersen E."/>
        </authorList>
    </citation>
    <scope>NUCLEOTIDE SEQUENCE [LARGE SCALE GENOMIC DNA]</scope>
    <source>
        <strain evidence="6">VX34</strain>
        <tissue evidence="6">Whole-organism</tissue>
    </source>
</reference>
<feature type="transmembrane region" description="Helical" evidence="4">
    <location>
        <begin position="157"/>
        <end position="178"/>
    </location>
</feature>
<evidence type="ECO:0000256" key="4">
    <source>
        <dbReference type="SAM" id="Phobius"/>
    </source>
</evidence>
<dbReference type="Pfam" id="PF10324">
    <property type="entry name" value="7TM_GPCR_Srw"/>
    <property type="match status" value="3"/>
</dbReference>
<name>A0AAE9JI44_CAEBR</name>
<dbReference type="PANTHER" id="PTHR23018:SF14">
    <property type="entry name" value="G_PROTEIN_RECEP_F1_2 DOMAIN-CONTAINING PROTEIN"/>
    <property type="match status" value="1"/>
</dbReference>